<evidence type="ECO:0000256" key="5">
    <source>
        <dbReference type="ARBA" id="ARBA00022842"/>
    </source>
</evidence>
<comment type="similarity">
    <text evidence="8">Belongs to the P-Pant transferase superfamily. AcpS family.</text>
</comment>
<protein>
    <recommendedName>
        <fullName evidence="8">Holo-[acyl-carrier-protein] synthase</fullName>
        <shortName evidence="8">Holo-ACP synthase</shortName>
        <ecNumber evidence="8">2.7.8.7</ecNumber>
    </recommendedName>
    <alternativeName>
        <fullName evidence="8">4'-phosphopantetheinyl transferase AcpS</fullName>
    </alternativeName>
</protein>
<keyword evidence="4 8" id="KW-0276">Fatty acid metabolism</keyword>
<dbReference type="EC" id="2.7.8.7" evidence="8"/>
<keyword evidence="2 8" id="KW-0808">Transferase</keyword>
<dbReference type="NCBIfam" id="TIGR00556">
    <property type="entry name" value="pantethn_trn"/>
    <property type="match status" value="1"/>
</dbReference>
<dbReference type="GO" id="GO:0000287">
    <property type="term" value="F:magnesium ion binding"/>
    <property type="evidence" value="ECO:0007669"/>
    <property type="project" value="UniProtKB-UniRule"/>
</dbReference>
<evidence type="ECO:0000256" key="2">
    <source>
        <dbReference type="ARBA" id="ARBA00022679"/>
    </source>
</evidence>
<keyword evidence="3 8" id="KW-0479">Metal-binding</keyword>
<evidence type="ECO:0000256" key="1">
    <source>
        <dbReference type="ARBA" id="ARBA00022516"/>
    </source>
</evidence>
<evidence type="ECO:0000256" key="8">
    <source>
        <dbReference type="HAMAP-Rule" id="MF_00101"/>
    </source>
</evidence>
<dbReference type="SUPFAM" id="SSF56214">
    <property type="entry name" value="4'-phosphopantetheinyl transferase"/>
    <property type="match status" value="1"/>
</dbReference>
<dbReference type="EMBL" id="JAENII010000018">
    <property type="protein sequence ID" value="MBK1828825.1"/>
    <property type="molecule type" value="Genomic_DNA"/>
</dbReference>
<proteinExistence type="inferred from homology"/>
<keyword evidence="6 8" id="KW-0443">Lipid metabolism</keyword>
<dbReference type="InterPro" id="IPR002582">
    <property type="entry name" value="ACPS"/>
</dbReference>
<organism evidence="10 11">
    <name type="scientific">Haloferula rosea</name>
    <dbReference type="NCBI Taxonomy" id="490093"/>
    <lineage>
        <taxon>Bacteria</taxon>
        <taxon>Pseudomonadati</taxon>
        <taxon>Verrucomicrobiota</taxon>
        <taxon>Verrucomicrobiia</taxon>
        <taxon>Verrucomicrobiales</taxon>
        <taxon>Verrucomicrobiaceae</taxon>
        <taxon>Haloferula</taxon>
    </lineage>
</organism>
<evidence type="ECO:0000256" key="4">
    <source>
        <dbReference type="ARBA" id="ARBA00022832"/>
    </source>
</evidence>
<feature type="domain" description="4'-phosphopantetheinyl transferase" evidence="9">
    <location>
        <begin position="5"/>
        <end position="99"/>
    </location>
</feature>
<evidence type="ECO:0000313" key="11">
    <source>
        <dbReference type="Proteomes" id="UP000658278"/>
    </source>
</evidence>
<comment type="catalytic activity">
    <reaction evidence="8">
        <text>apo-[ACP] + CoA = holo-[ACP] + adenosine 3',5'-bisphosphate + H(+)</text>
        <dbReference type="Rhea" id="RHEA:12068"/>
        <dbReference type="Rhea" id="RHEA-COMP:9685"/>
        <dbReference type="Rhea" id="RHEA-COMP:9690"/>
        <dbReference type="ChEBI" id="CHEBI:15378"/>
        <dbReference type="ChEBI" id="CHEBI:29999"/>
        <dbReference type="ChEBI" id="CHEBI:57287"/>
        <dbReference type="ChEBI" id="CHEBI:58343"/>
        <dbReference type="ChEBI" id="CHEBI:64479"/>
        <dbReference type="EC" id="2.7.8.7"/>
    </reaction>
</comment>
<comment type="function">
    <text evidence="8">Transfers the 4'-phosphopantetheine moiety from coenzyme A to a Ser of acyl-carrier-protein.</text>
</comment>
<name>A0A934RIC7_9BACT</name>
<keyword evidence="7 8" id="KW-0275">Fatty acid biosynthesis</keyword>
<evidence type="ECO:0000313" key="10">
    <source>
        <dbReference type="EMBL" id="MBK1828825.1"/>
    </source>
</evidence>
<evidence type="ECO:0000259" key="9">
    <source>
        <dbReference type="Pfam" id="PF01648"/>
    </source>
</evidence>
<dbReference type="Proteomes" id="UP000658278">
    <property type="component" value="Unassembled WGS sequence"/>
</dbReference>
<dbReference type="InterPro" id="IPR037143">
    <property type="entry name" value="4-PPantetheinyl_Trfase_dom_sf"/>
</dbReference>
<dbReference type="InterPro" id="IPR004568">
    <property type="entry name" value="Ppantetheine-prot_Trfase_dom"/>
</dbReference>
<evidence type="ECO:0000256" key="3">
    <source>
        <dbReference type="ARBA" id="ARBA00022723"/>
    </source>
</evidence>
<comment type="caution">
    <text evidence="10">The sequence shown here is derived from an EMBL/GenBank/DDBJ whole genome shotgun (WGS) entry which is preliminary data.</text>
</comment>
<keyword evidence="11" id="KW-1185">Reference proteome</keyword>
<dbReference type="RefSeq" id="WP_200282990.1">
    <property type="nucleotide sequence ID" value="NZ_JAENII010000018.1"/>
</dbReference>
<evidence type="ECO:0000256" key="7">
    <source>
        <dbReference type="ARBA" id="ARBA00023160"/>
    </source>
</evidence>
<comment type="subcellular location">
    <subcellularLocation>
        <location evidence="8">Cytoplasm</location>
    </subcellularLocation>
</comment>
<keyword evidence="1 8" id="KW-0444">Lipid biosynthesis</keyword>
<reference evidence="10" key="1">
    <citation type="submission" date="2021-01" db="EMBL/GenBank/DDBJ databases">
        <title>Modified the classification status of verrucomicrobia.</title>
        <authorList>
            <person name="Feng X."/>
        </authorList>
    </citation>
    <scope>NUCLEOTIDE SEQUENCE</scope>
    <source>
        <strain evidence="10">KCTC 22201</strain>
    </source>
</reference>
<gene>
    <name evidence="8 10" type="primary">acpS</name>
    <name evidence="10" type="ORF">JIN81_17450</name>
</gene>
<dbReference type="AlphaFoldDB" id="A0A934RIC7"/>
<sequence>MTIFGIGVDVVEIERIGLLLDRYDERFAEKVFTETERAYCDSQRDPRPHYAARFAAKEAVSKAFGTGVGKDLNWTDMEITRDALGAPKLLLSGAGKAFAEANGITDVKISLSHAKQYAAANALACCGA</sequence>
<dbReference type="HAMAP" id="MF_00101">
    <property type="entry name" value="AcpS"/>
    <property type="match status" value="1"/>
</dbReference>
<dbReference type="InterPro" id="IPR008278">
    <property type="entry name" value="4-PPantetheinyl_Trfase_dom"/>
</dbReference>
<feature type="binding site" evidence="8">
    <location>
        <position position="9"/>
    </location>
    <ligand>
        <name>Mg(2+)</name>
        <dbReference type="ChEBI" id="CHEBI:18420"/>
    </ligand>
</feature>
<dbReference type="GO" id="GO:0006633">
    <property type="term" value="P:fatty acid biosynthetic process"/>
    <property type="evidence" value="ECO:0007669"/>
    <property type="project" value="UniProtKB-UniRule"/>
</dbReference>
<comment type="cofactor">
    <cofactor evidence="8">
        <name>Mg(2+)</name>
        <dbReference type="ChEBI" id="CHEBI:18420"/>
    </cofactor>
</comment>
<evidence type="ECO:0000256" key="6">
    <source>
        <dbReference type="ARBA" id="ARBA00023098"/>
    </source>
</evidence>
<keyword evidence="5 8" id="KW-0460">Magnesium</keyword>
<dbReference type="GO" id="GO:0008897">
    <property type="term" value="F:holo-[acyl-carrier-protein] synthase activity"/>
    <property type="evidence" value="ECO:0007669"/>
    <property type="project" value="UniProtKB-UniRule"/>
</dbReference>
<accession>A0A934RIC7</accession>
<dbReference type="Pfam" id="PF01648">
    <property type="entry name" value="ACPS"/>
    <property type="match status" value="1"/>
</dbReference>
<keyword evidence="8" id="KW-0963">Cytoplasm</keyword>
<feature type="binding site" evidence="8">
    <location>
        <position position="58"/>
    </location>
    <ligand>
        <name>Mg(2+)</name>
        <dbReference type="ChEBI" id="CHEBI:18420"/>
    </ligand>
</feature>
<dbReference type="GO" id="GO:0005737">
    <property type="term" value="C:cytoplasm"/>
    <property type="evidence" value="ECO:0007669"/>
    <property type="project" value="UniProtKB-SubCell"/>
</dbReference>
<dbReference type="Gene3D" id="3.90.470.20">
    <property type="entry name" value="4'-phosphopantetheinyl transferase domain"/>
    <property type="match status" value="1"/>
</dbReference>
<dbReference type="NCBIfam" id="TIGR00516">
    <property type="entry name" value="acpS"/>
    <property type="match status" value="1"/>
</dbReference>